<dbReference type="Proteomes" id="UP001290861">
    <property type="component" value="Unassembled WGS sequence"/>
</dbReference>
<comment type="caution">
    <text evidence="2">The sequence shown here is derived from an EMBL/GenBank/DDBJ whole genome shotgun (WGS) entry which is preliminary data.</text>
</comment>
<reference evidence="2 3" key="1">
    <citation type="journal article" date="2024" name="Appl. Environ. Microbiol.">
        <title>Pontiella agarivorans sp. nov., a novel marine anaerobic bacterium capable of degrading macroalgal polysaccharides and fixing nitrogen.</title>
        <authorList>
            <person name="Liu N."/>
            <person name="Kivenson V."/>
            <person name="Peng X."/>
            <person name="Cui Z."/>
            <person name="Lankiewicz T.S."/>
            <person name="Gosselin K.M."/>
            <person name="English C.J."/>
            <person name="Blair E.M."/>
            <person name="O'Malley M.A."/>
            <person name="Valentine D.L."/>
        </authorList>
    </citation>
    <scope>NUCLEOTIDE SEQUENCE [LARGE SCALE GENOMIC DNA]</scope>
    <source>
        <strain evidence="2 3">NLcol2</strain>
    </source>
</reference>
<keyword evidence="3" id="KW-1185">Reference proteome</keyword>
<evidence type="ECO:0008006" key="4">
    <source>
        <dbReference type="Google" id="ProtNLM"/>
    </source>
</evidence>
<dbReference type="SUPFAM" id="SSF51445">
    <property type="entry name" value="(Trans)glycosidases"/>
    <property type="match status" value="1"/>
</dbReference>
<dbReference type="Gene3D" id="3.20.20.80">
    <property type="entry name" value="Glycosidases"/>
    <property type="match status" value="1"/>
</dbReference>
<dbReference type="EMBL" id="JARVCO010000010">
    <property type="protein sequence ID" value="MDZ8119087.1"/>
    <property type="molecule type" value="Genomic_DNA"/>
</dbReference>
<feature type="signal peptide" evidence="1">
    <location>
        <begin position="1"/>
        <end position="22"/>
    </location>
</feature>
<evidence type="ECO:0000313" key="2">
    <source>
        <dbReference type="EMBL" id="MDZ8119087.1"/>
    </source>
</evidence>
<evidence type="ECO:0000256" key="1">
    <source>
        <dbReference type="SAM" id="SignalP"/>
    </source>
</evidence>
<sequence>MKRVLFVLTMALLAGGIAETQAETPPLEATGFVRVENIDGVWWFISPEGEKFISMGINHVEPHLWLAPYNKEATLKRYGADMVDENGYFNTDGAAAKKWIDQQLVMTRDLNFNTWGRHTHPEIKPSLYEDQIYYLASLQTGPLAGWRERNGEGPRPDVFSVDFYNFLDDRIQNICAAHRQNKTCLGYLYTDVPSWEQRNAKYPAMKYPWLNAILTLGEASPGKWAWVKHLQSRYDSPVEAAQVWGMPISPTYGISWYRMVRQVTWFEPVDAKRADADMKSFMPQIADQWYRLHYELIRKYDPNHLIFGDKNWITWHYPYVLDALAKYVDVVSIQAYGRWADDKKVTDHIFEVTGKPIFNGDGSHGVANEHQQEYGVKGFRTGAENIKEVAALYKETVEQMMATPYVVGWHHCGCLQQWDPAERGDSPKNENGFMDPFENYITEWTDVIRDTNAKVVQLHEKAE</sequence>
<gene>
    <name evidence="2" type="ORF">P9H32_10670</name>
</gene>
<protein>
    <recommendedName>
        <fullName evidence="4">Agarase</fullName>
    </recommendedName>
</protein>
<accession>A0ABU5MY35</accession>
<evidence type="ECO:0000313" key="3">
    <source>
        <dbReference type="Proteomes" id="UP001290861"/>
    </source>
</evidence>
<proteinExistence type="predicted"/>
<keyword evidence="1" id="KW-0732">Signal</keyword>
<name>A0ABU5MY35_9BACT</name>
<dbReference type="InterPro" id="IPR017853">
    <property type="entry name" value="GH"/>
</dbReference>
<organism evidence="2 3">
    <name type="scientific">Pontiella agarivorans</name>
    <dbReference type="NCBI Taxonomy" id="3038953"/>
    <lineage>
        <taxon>Bacteria</taxon>
        <taxon>Pseudomonadati</taxon>
        <taxon>Kiritimatiellota</taxon>
        <taxon>Kiritimatiellia</taxon>
        <taxon>Kiritimatiellales</taxon>
        <taxon>Pontiellaceae</taxon>
        <taxon>Pontiella</taxon>
    </lineage>
</organism>
<feature type="chain" id="PRO_5046630037" description="Agarase" evidence="1">
    <location>
        <begin position="23"/>
        <end position="463"/>
    </location>
</feature>
<dbReference type="RefSeq" id="WP_322608876.1">
    <property type="nucleotide sequence ID" value="NZ_JARVCO010000010.1"/>
</dbReference>